<evidence type="ECO:0000256" key="2">
    <source>
        <dbReference type="ARBA" id="ARBA00022691"/>
    </source>
</evidence>
<comment type="cofactor">
    <cofactor evidence="1">
        <name>[4Fe-4S] cluster</name>
        <dbReference type="ChEBI" id="CHEBI:49883"/>
    </cofactor>
</comment>
<organism evidence="6">
    <name type="scientific">marine metagenome</name>
    <dbReference type="NCBI Taxonomy" id="408172"/>
    <lineage>
        <taxon>unclassified sequences</taxon>
        <taxon>metagenomes</taxon>
        <taxon>ecological metagenomes</taxon>
    </lineage>
</organism>
<dbReference type="PANTHER" id="PTHR43409">
    <property type="entry name" value="ANAEROBIC MAGNESIUM-PROTOPORPHYRIN IX MONOMETHYL ESTER CYCLASE-RELATED"/>
    <property type="match status" value="1"/>
</dbReference>
<name>A0A382PYS2_9ZZZZ</name>
<evidence type="ECO:0000313" key="6">
    <source>
        <dbReference type="EMBL" id="SVC77232.1"/>
    </source>
</evidence>
<keyword evidence="2" id="KW-0949">S-adenosyl-L-methionine</keyword>
<keyword evidence="5" id="KW-0411">Iron-sulfur</keyword>
<evidence type="ECO:0000256" key="5">
    <source>
        <dbReference type="ARBA" id="ARBA00023014"/>
    </source>
</evidence>
<accession>A0A382PYS2</accession>
<dbReference type="GO" id="GO:0046872">
    <property type="term" value="F:metal ion binding"/>
    <property type="evidence" value="ECO:0007669"/>
    <property type="project" value="UniProtKB-KW"/>
</dbReference>
<proteinExistence type="predicted"/>
<evidence type="ECO:0008006" key="7">
    <source>
        <dbReference type="Google" id="ProtNLM"/>
    </source>
</evidence>
<reference evidence="6" key="1">
    <citation type="submission" date="2018-05" db="EMBL/GenBank/DDBJ databases">
        <authorList>
            <person name="Lanie J.A."/>
            <person name="Ng W.-L."/>
            <person name="Kazmierczak K.M."/>
            <person name="Andrzejewski T.M."/>
            <person name="Davidsen T.M."/>
            <person name="Wayne K.J."/>
            <person name="Tettelin H."/>
            <person name="Glass J.I."/>
            <person name="Rusch D."/>
            <person name="Podicherti R."/>
            <person name="Tsui H.-C.T."/>
            <person name="Winkler M.E."/>
        </authorList>
    </citation>
    <scope>NUCLEOTIDE SEQUENCE</scope>
</reference>
<gene>
    <name evidence="6" type="ORF">METZ01_LOCUS330086</name>
</gene>
<protein>
    <recommendedName>
        <fullName evidence="7">Elp3/MiaA/NifB-like radical SAM core domain-containing protein</fullName>
    </recommendedName>
</protein>
<feature type="non-terminal residue" evidence="6">
    <location>
        <position position="1"/>
    </location>
</feature>
<dbReference type="EMBL" id="UINC01110013">
    <property type="protein sequence ID" value="SVC77232.1"/>
    <property type="molecule type" value="Genomic_DNA"/>
</dbReference>
<dbReference type="InterPro" id="IPR051198">
    <property type="entry name" value="BchE-like"/>
</dbReference>
<dbReference type="AlphaFoldDB" id="A0A382PYS2"/>
<keyword evidence="4" id="KW-0408">Iron</keyword>
<dbReference type="PANTHER" id="PTHR43409:SF7">
    <property type="entry name" value="BLL1977 PROTEIN"/>
    <property type="match status" value="1"/>
</dbReference>
<keyword evidence="3" id="KW-0479">Metal-binding</keyword>
<dbReference type="GO" id="GO:0051536">
    <property type="term" value="F:iron-sulfur cluster binding"/>
    <property type="evidence" value="ECO:0007669"/>
    <property type="project" value="UniProtKB-KW"/>
</dbReference>
<evidence type="ECO:0000256" key="4">
    <source>
        <dbReference type="ARBA" id="ARBA00023004"/>
    </source>
</evidence>
<dbReference type="SUPFAM" id="SSF102114">
    <property type="entry name" value="Radical SAM enzymes"/>
    <property type="match status" value="1"/>
</dbReference>
<sequence length="285" mass="32828">PEQIMILLNEVLESHPKTRNIFINDDDFVLQAVRVQKFCDLVCEAKEKNILPNYLTFMCLSRIDDIEEDTLAKMKAANFKMIGYGVENFSQKMLDDLNKRINVEQIDKTVTSTLSYGITPYMNIIIMPPTAKLIDVFITIERCLDYIEQGFEVAVEPYFIPMAGAVSTHQGYEMLTDEIAIEGTDEVLIQETVILPEDEKVKKIALGFKNHYQECLKEISDKYGLKHHPARLRSLVSFYTIYSFLGKKYVDKLERVDNIIKKLYLPTNSVIVNNKKEYDWQGATG</sequence>
<dbReference type="InterPro" id="IPR058240">
    <property type="entry name" value="rSAM_sf"/>
</dbReference>
<evidence type="ECO:0000256" key="1">
    <source>
        <dbReference type="ARBA" id="ARBA00001966"/>
    </source>
</evidence>
<evidence type="ECO:0000256" key="3">
    <source>
        <dbReference type="ARBA" id="ARBA00022723"/>
    </source>
</evidence>